<dbReference type="InterPro" id="IPR018062">
    <property type="entry name" value="HTH_AraC-typ_CS"/>
</dbReference>
<dbReference type="AlphaFoldDB" id="A0A418M615"/>
<keyword evidence="3" id="KW-0010">Activator</keyword>
<dbReference type="SUPFAM" id="SSF46689">
    <property type="entry name" value="Homeodomain-like"/>
    <property type="match status" value="2"/>
</dbReference>
<keyword evidence="7" id="KW-1185">Reference proteome</keyword>
<dbReference type="PROSITE" id="PS00041">
    <property type="entry name" value="HTH_ARAC_FAMILY_1"/>
    <property type="match status" value="1"/>
</dbReference>
<keyword evidence="1" id="KW-0805">Transcription regulation</keyword>
<dbReference type="RefSeq" id="WP_119669106.1">
    <property type="nucleotide sequence ID" value="NZ_QXED01000005.1"/>
</dbReference>
<dbReference type="PANTHER" id="PTHR46796">
    <property type="entry name" value="HTH-TYPE TRANSCRIPTIONAL ACTIVATOR RHAS-RELATED"/>
    <property type="match status" value="1"/>
</dbReference>
<evidence type="ECO:0000313" key="7">
    <source>
        <dbReference type="Proteomes" id="UP000283523"/>
    </source>
</evidence>
<organism evidence="6 7">
    <name type="scientific">Fibrisoma montanum</name>
    <dbReference type="NCBI Taxonomy" id="2305895"/>
    <lineage>
        <taxon>Bacteria</taxon>
        <taxon>Pseudomonadati</taxon>
        <taxon>Bacteroidota</taxon>
        <taxon>Cytophagia</taxon>
        <taxon>Cytophagales</taxon>
        <taxon>Spirosomataceae</taxon>
        <taxon>Fibrisoma</taxon>
    </lineage>
</organism>
<dbReference type="PROSITE" id="PS01124">
    <property type="entry name" value="HTH_ARAC_FAMILY_2"/>
    <property type="match status" value="1"/>
</dbReference>
<feature type="domain" description="HTH araC/xylS-type" evidence="5">
    <location>
        <begin position="179"/>
        <end position="279"/>
    </location>
</feature>
<protein>
    <submittedName>
        <fullName evidence="6">AraC family transcriptional regulator</fullName>
    </submittedName>
</protein>
<dbReference type="GO" id="GO:0003700">
    <property type="term" value="F:DNA-binding transcription factor activity"/>
    <property type="evidence" value="ECO:0007669"/>
    <property type="project" value="InterPro"/>
</dbReference>
<dbReference type="Pfam" id="PF12833">
    <property type="entry name" value="HTH_18"/>
    <property type="match status" value="1"/>
</dbReference>
<dbReference type="InterPro" id="IPR009057">
    <property type="entry name" value="Homeodomain-like_sf"/>
</dbReference>
<evidence type="ECO:0000313" key="6">
    <source>
        <dbReference type="EMBL" id="RIV21312.1"/>
    </source>
</evidence>
<dbReference type="Pfam" id="PF02311">
    <property type="entry name" value="AraC_binding"/>
    <property type="match status" value="1"/>
</dbReference>
<dbReference type="InterPro" id="IPR003313">
    <property type="entry name" value="AraC-bd"/>
</dbReference>
<dbReference type="SUPFAM" id="SSF51215">
    <property type="entry name" value="Regulatory protein AraC"/>
    <property type="match status" value="1"/>
</dbReference>
<keyword evidence="2" id="KW-0238">DNA-binding</keyword>
<keyword evidence="4" id="KW-0804">Transcription</keyword>
<dbReference type="InterPro" id="IPR050204">
    <property type="entry name" value="AraC_XylS_family_regulators"/>
</dbReference>
<proteinExistence type="predicted"/>
<dbReference type="InterPro" id="IPR018060">
    <property type="entry name" value="HTH_AraC"/>
</dbReference>
<dbReference type="Proteomes" id="UP000283523">
    <property type="component" value="Unassembled WGS sequence"/>
</dbReference>
<dbReference type="Gene3D" id="1.10.10.60">
    <property type="entry name" value="Homeodomain-like"/>
    <property type="match status" value="1"/>
</dbReference>
<evidence type="ECO:0000256" key="2">
    <source>
        <dbReference type="ARBA" id="ARBA00023125"/>
    </source>
</evidence>
<evidence type="ECO:0000256" key="4">
    <source>
        <dbReference type="ARBA" id="ARBA00023163"/>
    </source>
</evidence>
<name>A0A418M615_9BACT</name>
<dbReference type="EMBL" id="QXED01000005">
    <property type="protein sequence ID" value="RIV21312.1"/>
    <property type="molecule type" value="Genomic_DNA"/>
</dbReference>
<evidence type="ECO:0000256" key="1">
    <source>
        <dbReference type="ARBA" id="ARBA00023015"/>
    </source>
</evidence>
<dbReference type="Gene3D" id="2.60.120.10">
    <property type="entry name" value="Jelly Rolls"/>
    <property type="match status" value="1"/>
</dbReference>
<gene>
    <name evidence="6" type="ORF">DYU11_18060</name>
</gene>
<evidence type="ECO:0000259" key="5">
    <source>
        <dbReference type="PROSITE" id="PS01124"/>
    </source>
</evidence>
<evidence type="ECO:0000256" key="3">
    <source>
        <dbReference type="ARBA" id="ARBA00023159"/>
    </source>
</evidence>
<accession>A0A418M615</accession>
<reference evidence="6 7" key="1">
    <citation type="submission" date="2018-08" db="EMBL/GenBank/DDBJ databases">
        <title>Fibrisoma montanum sp. nov., isolated from Danxia mountain soil.</title>
        <authorList>
            <person name="Huang Y."/>
        </authorList>
    </citation>
    <scope>NUCLEOTIDE SEQUENCE [LARGE SCALE GENOMIC DNA]</scope>
    <source>
        <strain evidence="6 7">HYT19</strain>
    </source>
</reference>
<dbReference type="InterPro" id="IPR014710">
    <property type="entry name" value="RmlC-like_jellyroll"/>
</dbReference>
<dbReference type="InterPro" id="IPR037923">
    <property type="entry name" value="HTH-like"/>
</dbReference>
<dbReference type="OrthoDB" id="2569619at2"/>
<dbReference type="GO" id="GO:0043565">
    <property type="term" value="F:sequence-specific DNA binding"/>
    <property type="evidence" value="ECO:0007669"/>
    <property type="project" value="InterPro"/>
</dbReference>
<sequence length="284" mass="32099">MLTQRSSQSESWFVEHVKLDQRIMPKRWPDCQELILVQAGEGHLVVNGNPVVYGPGDVFFLAAQDQHSFSMAQRTSVYRLSFSRFFVDSLPARENHTWGYLDAATSPCLGSIATDVADQDKLRALVVMLLAEKQSLRPSSDNCIVESLMAVILSLVCRLLARSAPTTSVQPTHSSEITRRVIAYITRYIGEPHRLRMDTIADAFNYSPSHLSALFKQQVGASIQQFIIRHKLKLVARRLQQTSLTVSEVADEFGFTDVCHLNKLFKRHYKSTPTTYRLNLLSTL</sequence>
<dbReference type="SMART" id="SM00342">
    <property type="entry name" value="HTH_ARAC"/>
    <property type="match status" value="1"/>
</dbReference>
<comment type="caution">
    <text evidence="6">The sequence shown here is derived from an EMBL/GenBank/DDBJ whole genome shotgun (WGS) entry which is preliminary data.</text>
</comment>